<dbReference type="HOGENOM" id="CLU_093793_0_0_9"/>
<reference evidence="1 2" key="1">
    <citation type="submission" date="2010-01" db="EMBL/GenBank/DDBJ databases">
        <authorList>
            <person name="Weinstock G."/>
            <person name="Sodergren E."/>
            <person name="Clifton S."/>
            <person name="Fulton L."/>
            <person name="Fulton B."/>
            <person name="Courtney L."/>
            <person name="Fronick C."/>
            <person name="Harrison M."/>
            <person name="Strong C."/>
            <person name="Farmer C."/>
            <person name="Delahaunty K."/>
            <person name="Markovic C."/>
            <person name="Hall O."/>
            <person name="Minx P."/>
            <person name="Tomlinson C."/>
            <person name="Mitreva M."/>
            <person name="Nelson J."/>
            <person name="Hou S."/>
            <person name="Wollam A."/>
            <person name="Pepin K.H."/>
            <person name="Johnson M."/>
            <person name="Bhonagiri V."/>
            <person name="Nash W.E."/>
            <person name="Warren W."/>
            <person name="Chinwalla A."/>
            <person name="Mardis E.R."/>
            <person name="Wilson R.K."/>
        </authorList>
    </citation>
    <scope>NUCLEOTIDE SEQUENCE [LARGE SCALE GENOMIC DNA]</scope>
    <source>
        <strain evidence="1 2">DSM 13479</strain>
    </source>
</reference>
<dbReference type="Proteomes" id="UP000004968">
    <property type="component" value="Unassembled WGS sequence"/>
</dbReference>
<dbReference type="GeneID" id="93146941"/>
<accession>D3AEX8</accession>
<evidence type="ECO:0008006" key="3">
    <source>
        <dbReference type="Google" id="ProtNLM"/>
    </source>
</evidence>
<gene>
    <name evidence="1" type="ORF">CLOSTHATH_02162</name>
</gene>
<dbReference type="RefSeq" id="WP_006772683.1">
    <property type="nucleotide sequence ID" value="NZ_GG667635.1"/>
</dbReference>
<dbReference type="EMBL" id="ACIO01000160">
    <property type="protein sequence ID" value="EFC99636.1"/>
    <property type="molecule type" value="Genomic_DNA"/>
</dbReference>
<organism evidence="1 2">
    <name type="scientific">Hungatella hathewayi DSM 13479</name>
    <dbReference type="NCBI Taxonomy" id="566550"/>
    <lineage>
        <taxon>Bacteria</taxon>
        <taxon>Bacillati</taxon>
        <taxon>Bacillota</taxon>
        <taxon>Clostridia</taxon>
        <taxon>Lachnospirales</taxon>
        <taxon>Lachnospiraceae</taxon>
        <taxon>Hungatella</taxon>
    </lineage>
</organism>
<dbReference type="Pfam" id="PF19880">
    <property type="entry name" value="DUF6353"/>
    <property type="match status" value="1"/>
</dbReference>
<evidence type="ECO:0000313" key="1">
    <source>
        <dbReference type="EMBL" id="EFC99636.1"/>
    </source>
</evidence>
<dbReference type="InterPro" id="IPR045933">
    <property type="entry name" value="DUF6353"/>
</dbReference>
<dbReference type="AlphaFoldDB" id="D3AEX8"/>
<protein>
    <recommendedName>
        <fullName evidence="3">Gram-positive signal peptide protein, YSIRK family</fullName>
    </recommendedName>
</protein>
<sequence>MMKKPNLQRLAQRSKIYLRKASPTILSGLGAAGVIVTSVLAVRATPKALRKIRADSKTNHDGDPEAYSKLEAVKSAWVCYIPAAISGTATIFCIFGANVLSKRQQAALTSAYALLNDSYNNYKDKLKELYGEEANQKIVDAIAAEKAKDVYITSTGLVRNSSLDFDEHDPNDERLFYDAYSNRYFESSINRVIQAEYHLNRDFVISGYLPANHFYQLLGLEPLEGGDTVGWSIDTGIYWIDFNHSKVTLDDGLEVLVIDMDWVPDAGWDSE</sequence>
<proteinExistence type="predicted"/>
<comment type="caution">
    <text evidence="1">The sequence shown here is derived from an EMBL/GenBank/DDBJ whole genome shotgun (WGS) entry which is preliminary data.</text>
</comment>
<evidence type="ECO:0000313" key="2">
    <source>
        <dbReference type="Proteomes" id="UP000004968"/>
    </source>
</evidence>
<name>D3AEX8_9FIRM</name>